<evidence type="ECO:0000313" key="3">
    <source>
        <dbReference type="EMBL" id="KAK3515614.1"/>
    </source>
</evidence>
<feature type="region of interest" description="Disordered" evidence="1">
    <location>
        <begin position="322"/>
        <end position="341"/>
    </location>
</feature>
<organism evidence="3 4">
    <name type="scientific">Hemibagrus guttatus</name>
    <dbReference type="NCBI Taxonomy" id="175788"/>
    <lineage>
        <taxon>Eukaryota</taxon>
        <taxon>Metazoa</taxon>
        <taxon>Chordata</taxon>
        <taxon>Craniata</taxon>
        <taxon>Vertebrata</taxon>
        <taxon>Euteleostomi</taxon>
        <taxon>Actinopterygii</taxon>
        <taxon>Neopterygii</taxon>
        <taxon>Teleostei</taxon>
        <taxon>Ostariophysi</taxon>
        <taxon>Siluriformes</taxon>
        <taxon>Bagridae</taxon>
        <taxon>Hemibagrus</taxon>
    </lineage>
</organism>
<dbReference type="GO" id="GO:0030866">
    <property type="term" value="P:cortical actin cytoskeleton organization"/>
    <property type="evidence" value="ECO:0007669"/>
    <property type="project" value="InterPro"/>
</dbReference>
<accession>A0AAE0Q8C9</accession>
<evidence type="ECO:0000313" key="4">
    <source>
        <dbReference type="Proteomes" id="UP001274896"/>
    </source>
</evidence>
<dbReference type="AlphaFoldDB" id="A0AAE0Q8C9"/>
<dbReference type="InterPro" id="IPR007477">
    <property type="entry name" value="SAB_dom"/>
</dbReference>
<sequence length="472" mass="54951">MTATQNTWHRTLMLLPAGGGPTGSIYVHFPPFTLVEIDVQSSWVNVVEEHKNLDEEAKWREGRAKTLPVQREEQTEKQVDDDWFIQLDVPPKEADVHKETREEEVQLVQKQVKTITFEEERREMLETSHEVIEMKPIPYEKRDVPSDVAGLRSQQTVTIKEKEVTFDKKPMIIKEKQVIVEKVEKEIPGRVHKDEDNWFVLFSPEQIKKKVTATAGVSDTWILEEKRLREVQKRQLREDVKRSHVVEDRRLHPYVPGPKVKERHREVIDDWFLLLESVSKISVSKDKRAEEDQCRKEELFKKQALAEDRRKVAGIKHPSVPVIPLTPADQPMTSTPTAQSVRITRPTYQEESLKRLDITQEITQDIKQESKVESETIIKRKRREKRIEGESIYIRHSILMLEDSDVTQEIVLKHHASVSELKRIFMEDLPVFGPSEWDRRLSTYTPVIYPKLSNGELFNGIDIMGADGLSAI</sequence>
<name>A0AAE0Q8C9_9TELE</name>
<reference evidence="3" key="1">
    <citation type="submission" date="2023-06" db="EMBL/GenBank/DDBJ databases">
        <title>Male Hemibagrus guttatus genome.</title>
        <authorList>
            <person name="Bian C."/>
        </authorList>
    </citation>
    <scope>NUCLEOTIDE SEQUENCE</scope>
    <source>
        <strain evidence="3">Male_cb2023</strain>
        <tissue evidence="3">Muscle</tissue>
    </source>
</reference>
<dbReference type="GO" id="GO:0008092">
    <property type="term" value="F:cytoskeletal protein binding"/>
    <property type="evidence" value="ECO:0007669"/>
    <property type="project" value="InterPro"/>
</dbReference>
<feature type="domain" description="SAB" evidence="2">
    <location>
        <begin position="400"/>
        <end position="447"/>
    </location>
</feature>
<protein>
    <recommendedName>
        <fullName evidence="2">SAB domain-containing protein</fullName>
    </recommendedName>
</protein>
<comment type="caution">
    <text evidence="3">The sequence shown here is derived from an EMBL/GenBank/DDBJ whole genome shotgun (WGS) entry which is preliminary data.</text>
</comment>
<dbReference type="Pfam" id="PF04382">
    <property type="entry name" value="SAB"/>
    <property type="match status" value="1"/>
</dbReference>
<dbReference type="GO" id="GO:0005856">
    <property type="term" value="C:cytoskeleton"/>
    <property type="evidence" value="ECO:0007669"/>
    <property type="project" value="InterPro"/>
</dbReference>
<evidence type="ECO:0000256" key="1">
    <source>
        <dbReference type="SAM" id="MobiDB-lite"/>
    </source>
</evidence>
<evidence type="ECO:0000259" key="2">
    <source>
        <dbReference type="Pfam" id="PF04382"/>
    </source>
</evidence>
<gene>
    <name evidence="3" type="ORF">QTP70_024876</name>
</gene>
<feature type="compositionally biased region" description="Polar residues" evidence="1">
    <location>
        <begin position="331"/>
        <end position="341"/>
    </location>
</feature>
<dbReference type="EMBL" id="JAUCMX010000020">
    <property type="protein sequence ID" value="KAK3515614.1"/>
    <property type="molecule type" value="Genomic_DNA"/>
</dbReference>
<dbReference type="Proteomes" id="UP001274896">
    <property type="component" value="Unassembled WGS sequence"/>
</dbReference>
<keyword evidence="4" id="KW-1185">Reference proteome</keyword>
<proteinExistence type="predicted"/>